<feature type="transmembrane region" description="Helical" evidence="1">
    <location>
        <begin position="64"/>
        <end position="88"/>
    </location>
</feature>
<sequence length="97" mass="10406">MTPAQIQHCEAAVKQTYPQSADQAALLPKCNNHHMIEGMSSPNGQKLSTKQVLDSLDVGKTVDLVSMFIGGAMIGAAIAAFATSYRIFLRKQGKNVD</sequence>
<dbReference type="Proteomes" id="UP000027170">
    <property type="component" value="Unassembled WGS sequence"/>
</dbReference>
<gene>
    <name evidence="2" type="ORF">SALWKB29_1909</name>
</gene>
<keyword evidence="1" id="KW-1133">Transmembrane helix</keyword>
<keyword evidence="3" id="KW-1185">Reference proteome</keyword>
<protein>
    <submittedName>
        <fullName evidence="2">Uncharacterized protein</fullName>
    </submittedName>
</protein>
<comment type="caution">
    <text evidence="2">The sequence shown here is derived from an EMBL/GenBank/DDBJ whole genome shotgun (WGS) entry which is preliminary data.</text>
</comment>
<name>A0A836MPX5_9NEIS</name>
<evidence type="ECO:0000313" key="2">
    <source>
        <dbReference type="EMBL" id="KDN14007.1"/>
    </source>
</evidence>
<reference evidence="2 3" key="1">
    <citation type="submission" date="2014-03" db="EMBL/GenBank/DDBJ databases">
        <title>The genomes of two eusocial bee gut symbionts.</title>
        <authorList>
            <person name="Kwong W.K."/>
            <person name="Engel P."/>
            <person name="Koch H."/>
            <person name="Moran N.A."/>
        </authorList>
    </citation>
    <scope>NUCLEOTIDE SEQUENCE [LARGE SCALE GENOMIC DNA]</scope>
    <source>
        <strain evidence="3">wkB29</strain>
    </source>
</reference>
<accession>A0A836MPX5</accession>
<evidence type="ECO:0000313" key="3">
    <source>
        <dbReference type="Proteomes" id="UP000027170"/>
    </source>
</evidence>
<organism evidence="2 3">
    <name type="scientific">Snodgrassella communis</name>
    <dbReference type="NCBI Taxonomy" id="2946699"/>
    <lineage>
        <taxon>Bacteria</taxon>
        <taxon>Pseudomonadati</taxon>
        <taxon>Pseudomonadota</taxon>
        <taxon>Betaproteobacteria</taxon>
        <taxon>Neisseriales</taxon>
        <taxon>Neisseriaceae</taxon>
        <taxon>Snodgrassella</taxon>
    </lineage>
</organism>
<keyword evidence="1" id="KW-0472">Membrane</keyword>
<proteinExistence type="predicted"/>
<keyword evidence="1" id="KW-0812">Transmembrane</keyword>
<evidence type="ECO:0000256" key="1">
    <source>
        <dbReference type="SAM" id="Phobius"/>
    </source>
</evidence>
<dbReference type="EMBL" id="JFZV01000012">
    <property type="protein sequence ID" value="KDN14007.1"/>
    <property type="molecule type" value="Genomic_DNA"/>
</dbReference>
<dbReference type="AlphaFoldDB" id="A0A836MPX5"/>